<evidence type="ECO:0000259" key="1">
    <source>
        <dbReference type="Pfam" id="PF08241"/>
    </source>
</evidence>
<dbReference type="Pfam" id="PF08241">
    <property type="entry name" value="Methyltransf_11"/>
    <property type="match status" value="1"/>
</dbReference>
<reference evidence="2" key="1">
    <citation type="journal article" date="2015" name="Nature">
        <title>Complex archaea that bridge the gap between prokaryotes and eukaryotes.</title>
        <authorList>
            <person name="Spang A."/>
            <person name="Saw J.H."/>
            <person name="Jorgensen S.L."/>
            <person name="Zaremba-Niedzwiedzka K."/>
            <person name="Martijn J."/>
            <person name="Lind A.E."/>
            <person name="van Eijk R."/>
            <person name="Schleper C."/>
            <person name="Guy L."/>
            <person name="Ettema T.J."/>
        </authorList>
    </citation>
    <scope>NUCLEOTIDE SEQUENCE</scope>
</reference>
<proteinExistence type="predicted"/>
<dbReference type="AlphaFoldDB" id="A0A0F9H795"/>
<dbReference type="GO" id="GO:0008757">
    <property type="term" value="F:S-adenosylmethionine-dependent methyltransferase activity"/>
    <property type="evidence" value="ECO:0007669"/>
    <property type="project" value="InterPro"/>
</dbReference>
<dbReference type="InterPro" id="IPR029063">
    <property type="entry name" value="SAM-dependent_MTases_sf"/>
</dbReference>
<dbReference type="Gene3D" id="3.40.50.150">
    <property type="entry name" value="Vaccinia Virus protein VP39"/>
    <property type="match status" value="1"/>
</dbReference>
<name>A0A0F9H795_9ZZZZ</name>
<dbReference type="EMBL" id="LAZR01015878">
    <property type="protein sequence ID" value="KKM06959.1"/>
    <property type="molecule type" value="Genomic_DNA"/>
</dbReference>
<protein>
    <recommendedName>
        <fullName evidence="1">Methyltransferase type 11 domain-containing protein</fullName>
    </recommendedName>
</protein>
<gene>
    <name evidence="2" type="ORF">LCGC14_1738760</name>
</gene>
<evidence type="ECO:0000313" key="2">
    <source>
        <dbReference type="EMBL" id="KKM06959.1"/>
    </source>
</evidence>
<comment type="caution">
    <text evidence="2">The sequence shown here is derived from an EMBL/GenBank/DDBJ whole genome shotgun (WGS) entry which is preliminary data.</text>
</comment>
<feature type="domain" description="Methyltransferase type 11" evidence="1">
    <location>
        <begin position="48"/>
        <end position="135"/>
    </location>
</feature>
<dbReference type="SUPFAM" id="SSF53335">
    <property type="entry name" value="S-adenosyl-L-methionine-dependent methyltransferases"/>
    <property type="match status" value="1"/>
</dbReference>
<dbReference type="InterPro" id="IPR013216">
    <property type="entry name" value="Methyltransf_11"/>
</dbReference>
<sequence>MKTKSSNYDDIADEYYEDYHLTIRNLDHTSRDFFSNFILPKNKTGLVLELGAGKGKTQDYLNINSNFIIQSDLSNKMLLLNSKCSCLNKIQCNSLSLPFLIDSFSIITAFLYDPFNLKELYYEITRVLKKNGIFIGTLPHPKFALTVRKKLGIKYNKTFLKRYKSNNEEYIKLNSYLMTKSEIKKVMDNIDLNLINTYEIVLPKNIKKISNHIMIAANELKLTPYTIPILLVIVGEKK</sequence>
<accession>A0A0F9H795</accession>
<organism evidence="2">
    <name type="scientific">marine sediment metagenome</name>
    <dbReference type="NCBI Taxonomy" id="412755"/>
    <lineage>
        <taxon>unclassified sequences</taxon>
        <taxon>metagenomes</taxon>
        <taxon>ecological metagenomes</taxon>
    </lineage>
</organism>